<dbReference type="AlphaFoldDB" id="A0A7T5EI35"/>
<name>A0A7T5EI35_9BACL</name>
<accession>A0A7T5EI35</accession>
<reference evidence="2" key="2">
    <citation type="submission" date="2021-04" db="EMBL/GenBank/DDBJ databases">
        <title>Brevibacillus composti FJAT-54423, complete genome.</title>
        <authorList>
            <person name="Tang R."/>
        </authorList>
    </citation>
    <scope>NUCLEOTIDE SEQUENCE</scope>
    <source>
        <strain evidence="2">FJAT-54424</strain>
    </source>
</reference>
<sequence>MKRWLLLVILGSICMAAVGVLKDVYQSRRAEETARTVQAGEREAFERAFQRLVIGQQDHENRRPVVEFEKSKMPKQAIQLGIHSEDAYIHIDVATSQSLEAAEGFLSQVELIGDVNYSTSAREVSKGNYQLSMYFSGVRDQFGFRFGNIPTITLKRMDPLALSIRPGKSEGALMVMPESRDSTALYLTEGLNQIELHFSEPMIKEEEAGMSVNGYPAVWLDERTISLNVSQIRGNALNLTSLLSRSGNYLPEEYGYVSLYKKEKRSWLAYPESKVVGFSPYDSFYQQLIFSPDRKSYVGIIDRGKSPESAGGRRVALVLEQKGQASTLLEPAFTSTSAGSRLQRMIQWLDDDRILYAGEKTGIVYRISTGEKQQLFDERNTGFAAVESAVDREAGSLYLLFVKPAGEKNRYAVEKRSYRLETLALEGTDGFGELVHHPREPFPALPITVRRDGVYYTKEEQQKTTTWYLSRQGESWSAEGEVVWADDQRHAVLKREHEEKKAQYMWWPIGKKPREIPLSRGELRSFGPYLVADDGLHYHLWDRRRMKWEPLDLAEGEIRLPVSDDIALYSRVR</sequence>
<reference evidence="1 3" key="1">
    <citation type="submission" date="2020-12" db="EMBL/GenBank/DDBJ databases">
        <title>strain FJAT-54423T represents a novel species of the genus Brevibacillus.</title>
        <authorList>
            <person name="Tang R."/>
        </authorList>
    </citation>
    <scope>NUCLEOTIDE SEQUENCE [LARGE SCALE GENOMIC DNA]</scope>
    <source>
        <strain evidence="1 3">FJAT-54423</strain>
    </source>
</reference>
<dbReference type="RefSeq" id="WP_198826646.1">
    <property type="nucleotide sequence ID" value="NZ_CP066308.1"/>
</dbReference>
<dbReference type="Proteomes" id="UP000595847">
    <property type="component" value="Chromosome"/>
</dbReference>
<organism evidence="1 3">
    <name type="scientific">Brevibacillus composti</name>
    <dbReference type="NCBI Taxonomy" id="2796470"/>
    <lineage>
        <taxon>Bacteria</taxon>
        <taxon>Bacillati</taxon>
        <taxon>Bacillota</taxon>
        <taxon>Bacilli</taxon>
        <taxon>Bacillales</taxon>
        <taxon>Paenibacillaceae</taxon>
        <taxon>Brevibacillus</taxon>
    </lineage>
</organism>
<evidence type="ECO:0000313" key="2">
    <source>
        <dbReference type="EMBL" id="QUO40092.1"/>
    </source>
</evidence>
<dbReference type="Proteomes" id="UP000677234">
    <property type="component" value="Chromosome"/>
</dbReference>
<evidence type="ECO:0000313" key="4">
    <source>
        <dbReference type="Proteomes" id="UP000677234"/>
    </source>
</evidence>
<dbReference type="KEGG" id="bcop:JD108_13850"/>
<gene>
    <name evidence="1" type="ORF">JD108_13850</name>
    <name evidence="2" type="ORF">KDJ56_13795</name>
</gene>
<protein>
    <submittedName>
        <fullName evidence="1">Uncharacterized protein</fullName>
    </submittedName>
</protein>
<proteinExistence type="predicted"/>
<evidence type="ECO:0000313" key="1">
    <source>
        <dbReference type="EMBL" id="QQE73014.1"/>
    </source>
</evidence>
<dbReference type="EMBL" id="CP073708">
    <property type="protein sequence ID" value="QUO40092.1"/>
    <property type="molecule type" value="Genomic_DNA"/>
</dbReference>
<evidence type="ECO:0000313" key="3">
    <source>
        <dbReference type="Proteomes" id="UP000595847"/>
    </source>
</evidence>
<keyword evidence="4" id="KW-1185">Reference proteome</keyword>
<dbReference type="EMBL" id="CP066308">
    <property type="protein sequence ID" value="QQE73014.1"/>
    <property type="molecule type" value="Genomic_DNA"/>
</dbReference>